<proteinExistence type="predicted"/>
<gene>
    <name evidence="1" type="ORF">CLV72_102576</name>
</gene>
<dbReference type="EMBL" id="PVZC01000002">
    <property type="protein sequence ID" value="PRY00943.1"/>
    <property type="molecule type" value="Genomic_DNA"/>
</dbReference>
<dbReference type="RefSeq" id="WP_106243231.1">
    <property type="nucleotide sequence ID" value="NZ_PVZC01000002.1"/>
</dbReference>
<dbReference type="OrthoDB" id="3396571at2"/>
<evidence type="ECO:0000313" key="2">
    <source>
        <dbReference type="Proteomes" id="UP000237846"/>
    </source>
</evidence>
<sequence>MREAAHRLRRYVGGVPHLAEVTVRGEPAGRDRVTVDPDALGWRRAVYGPGAAIGGAEDERWAAEARAGAAYALRRSADGRAPLAVTVVRIYGTYADTGPGDIEFAAAVAVAELLGTGWGASPPVLGAHGAVFPE</sequence>
<keyword evidence="2" id="KW-1185">Reference proteome</keyword>
<dbReference type="Proteomes" id="UP000237846">
    <property type="component" value="Unassembled WGS sequence"/>
</dbReference>
<organism evidence="1 2">
    <name type="scientific">Allonocardiopsis opalescens</name>
    <dbReference type="NCBI Taxonomy" id="1144618"/>
    <lineage>
        <taxon>Bacteria</taxon>
        <taxon>Bacillati</taxon>
        <taxon>Actinomycetota</taxon>
        <taxon>Actinomycetes</taxon>
        <taxon>Streptosporangiales</taxon>
        <taxon>Allonocardiopsis</taxon>
    </lineage>
</organism>
<dbReference type="AlphaFoldDB" id="A0A2T0QAS3"/>
<name>A0A2T0QAS3_9ACTN</name>
<protein>
    <submittedName>
        <fullName evidence="1">Uncharacterized protein</fullName>
    </submittedName>
</protein>
<accession>A0A2T0QAS3</accession>
<reference evidence="1 2" key="1">
    <citation type="submission" date="2018-03" db="EMBL/GenBank/DDBJ databases">
        <title>Genomic Encyclopedia of Archaeal and Bacterial Type Strains, Phase II (KMG-II): from individual species to whole genera.</title>
        <authorList>
            <person name="Goeker M."/>
        </authorList>
    </citation>
    <scope>NUCLEOTIDE SEQUENCE [LARGE SCALE GENOMIC DNA]</scope>
    <source>
        <strain evidence="1 2">DSM 45601</strain>
    </source>
</reference>
<comment type="caution">
    <text evidence="1">The sequence shown here is derived from an EMBL/GenBank/DDBJ whole genome shotgun (WGS) entry which is preliminary data.</text>
</comment>
<evidence type="ECO:0000313" key="1">
    <source>
        <dbReference type="EMBL" id="PRY00943.1"/>
    </source>
</evidence>